<dbReference type="Gene3D" id="1.10.10.60">
    <property type="entry name" value="Homeodomain-like"/>
    <property type="match status" value="1"/>
</dbReference>
<dbReference type="AlphaFoldDB" id="A0A7W9ZDU8"/>
<evidence type="ECO:0000256" key="1">
    <source>
        <dbReference type="ARBA" id="ARBA00022741"/>
    </source>
</evidence>
<sequence>MADVHVLIIDDEETFVRSLRFALKAEGMTVRGAHSGEDGLEEARRQRPDIVLLDLRLPGIGGMETLTALRELDGTLPVVMISAHGDTRAAVQAVKLGAVDYLTKPFELDELLHTIAATLDQGRVAEELDYHRRRDVVPVSGLIGDSAAMLTLRGTVDRIATSSASRILLLGESGTGKAVVARAIHTQSPRRSRAFVEVNCAALPEHLIESELFGAEKGAYTGAHQKRTGLVTLADGGTLFLDEIGELPLTMQAKVLHFLENGTYRAVGSGRSATADARVVAATNRDLAEDVRQGRFREDLFYRLNVITIGIPALRDRGEDVVVLATHFAARQAAEEGCRPVELTPAAQDRLRLHRWPGNVRELKNLMERLTILYPGQRIEAEDLPPEIAAAPAVAAATADAGPPALTERLESAERDLVLDALHRASGHKGRAADLLGISRHALKRRLQRLGLS</sequence>
<dbReference type="InterPro" id="IPR002078">
    <property type="entry name" value="Sigma_54_int"/>
</dbReference>
<dbReference type="PROSITE" id="PS00676">
    <property type="entry name" value="SIGMA54_INTERACT_2"/>
    <property type="match status" value="1"/>
</dbReference>
<dbReference type="InterPro" id="IPR027417">
    <property type="entry name" value="P-loop_NTPase"/>
</dbReference>
<evidence type="ECO:0000259" key="9">
    <source>
        <dbReference type="PROSITE" id="PS50045"/>
    </source>
</evidence>
<keyword evidence="6" id="KW-0010">Activator</keyword>
<dbReference type="PROSITE" id="PS00675">
    <property type="entry name" value="SIGMA54_INTERACT_1"/>
    <property type="match status" value="1"/>
</dbReference>
<gene>
    <name evidence="11" type="ORF">FHS48_000770</name>
</gene>
<dbReference type="Gene3D" id="3.40.50.300">
    <property type="entry name" value="P-loop containing nucleotide triphosphate hydrolases"/>
    <property type="match status" value="1"/>
</dbReference>
<keyword evidence="3" id="KW-0902">Two-component regulatory system</keyword>
<reference evidence="11 12" key="1">
    <citation type="submission" date="2020-08" db="EMBL/GenBank/DDBJ databases">
        <title>Genomic Encyclopedia of Type Strains, Phase IV (KMG-IV): sequencing the most valuable type-strain genomes for metagenomic binning, comparative biology and taxonomic classification.</title>
        <authorList>
            <person name="Goeker M."/>
        </authorList>
    </citation>
    <scope>NUCLEOTIDE SEQUENCE [LARGE SCALE GENOMIC DNA]</scope>
    <source>
        <strain evidence="11 12">DSM 11590</strain>
    </source>
</reference>
<dbReference type="Pfam" id="PF02954">
    <property type="entry name" value="HTH_8"/>
    <property type="match status" value="1"/>
</dbReference>
<evidence type="ECO:0000259" key="10">
    <source>
        <dbReference type="PROSITE" id="PS50110"/>
    </source>
</evidence>
<dbReference type="Pfam" id="PF00158">
    <property type="entry name" value="Sigma54_activat"/>
    <property type="match status" value="1"/>
</dbReference>
<dbReference type="PANTHER" id="PTHR32071">
    <property type="entry name" value="TRANSCRIPTIONAL REGULATORY PROTEIN"/>
    <property type="match status" value="1"/>
</dbReference>
<feature type="domain" description="Sigma-54 factor interaction" evidence="9">
    <location>
        <begin position="142"/>
        <end position="372"/>
    </location>
</feature>
<dbReference type="CDD" id="cd00009">
    <property type="entry name" value="AAA"/>
    <property type="match status" value="1"/>
</dbReference>
<dbReference type="PROSITE" id="PS50110">
    <property type="entry name" value="RESPONSE_REGULATORY"/>
    <property type="match status" value="1"/>
</dbReference>
<dbReference type="PANTHER" id="PTHR32071:SF117">
    <property type="entry name" value="PTS-DEPENDENT DIHYDROXYACETONE KINASE OPERON REGULATORY PROTEIN-RELATED"/>
    <property type="match status" value="1"/>
</dbReference>
<dbReference type="Proteomes" id="UP000544872">
    <property type="component" value="Unassembled WGS sequence"/>
</dbReference>
<dbReference type="InterPro" id="IPR025943">
    <property type="entry name" value="Sigma_54_int_dom_ATP-bd_2"/>
</dbReference>
<evidence type="ECO:0000256" key="5">
    <source>
        <dbReference type="ARBA" id="ARBA00023125"/>
    </source>
</evidence>
<accession>A0A7W9ZDU8</accession>
<dbReference type="InterPro" id="IPR001789">
    <property type="entry name" value="Sig_transdc_resp-reg_receiver"/>
</dbReference>
<dbReference type="Pfam" id="PF00072">
    <property type="entry name" value="Response_reg"/>
    <property type="match status" value="1"/>
</dbReference>
<keyword evidence="8" id="KW-0597">Phosphoprotein</keyword>
<dbReference type="PRINTS" id="PR01590">
    <property type="entry name" value="HTHFIS"/>
</dbReference>
<dbReference type="InterPro" id="IPR025662">
    <property type="entry name" value="Sigma_54_int_dom_ATP-bd_1"/>
</dbReference>
<dbReference type="EMBL" id="JACIIX010000002">
    <property type="protein sequence ID" value="MBB6209368.1"/>
    <property type="molecule type" value="Genomic_DNA"/>
</dbReference>
<dbReference type="Gene3D" id="1.10.8.60">
    <property type="match status" value="1"/>
</dbReference>
<dbReference type="GO" id="GO:0000160">
    <property type="term" value="P:phosphorelay signal transduction system"/>
    <property type="evidence" value="ECO:0007669"/>
    <property type="project" value="UniProtKB-KW"/>
</dbReference>
<proteinExistence type="predicted"/>
<keyword evidence="12" id="KW-1185">Reference proteome</keyword>
<keyword evidence="5 11" id="KW-0238">DNA-binding</keyword>
<dbReference type="InterPro" id="IPR002197">
    <property type="entry name" value="HTH_Fis"/>
</dbReference>
<feature type="modified residue" description="4-aspartylphosphate" evidence="8">
    <location>
        <position position="54"/>
    </location>
</feature>
<evidence type="ECO:0000313" key="11">
    <source>
        <dbReference type="EMBL" id="MBB6209368.1"/>
    </source>
</evidence>
<dbReference type="GO" id="GO:0005524">
    <property type="term" value="F:ATP binding"/>
    <property type="evidence" value="ECO:0007669"/>
    <property type="project" value="UniProtKB-KW"/>
</dbReference>
<organism evidence="11 12">
    <name type="scientific">Novispirillum itersonii</name>
    <name type="common">Aquaspirillum itersonii</name>
    <dbReference type="NCBI Taxonomy" id="189"/>
    <lineage>
        <taxon>Bacteria</taxon>
        <taxon>Pseudomonadati</taxon>
        <taxon>Pseudomonadota</taxon>
        <taxon>Alphaproteobacteria</taxon>
        <taxon>Rhodospirillales</taxon>
        <taxon>Novispirillaceae</taxon>
        <taxon>Novispirillum</taxon>
    </lineage>
</organism>
<dbReference type="SUPFAM" id="SSF46689">
    <property type="entry name" value="Homeodomain-like"/>
    <property type="match status" value="1"/>
</dbReference>
<dbReference type="SUPFAM" id="SSF52540">
    <property type="entry name" value="P-loop containing nucleoside triphosphate hydrolases"/>
    <property type="match status" value="1"/>
</dbReference>
<dbReference type="RefSeq" id="WP_184261596.1">
    <property type="nucleotide sequence ID" value="NZ_JACIIX010000002.1"/>
</dbReference>
<dbReference type="InterPro" id="IPR058031">
    <property type="entry name" value="AAA_lid_NorR"/>
</dbReference>
<dbReference type="GO" id="GO:0043565">
    <property type="term" value="F:sequence-specific DNA binding"/>
    <property type="evidence" value="ECO:0007669"/>
    <property type="project" value="InterPro"/>
</dbReference>
<evidence type="ECO:0000256" key="4">
    <source>
        <dbReference type="ARBA" id="ARBA00023015"/>
    </source>
</evidence>
<feature type="domain" description="Response regulatory" evidence="10">
    <location>
        <begin position="5"/>
        <end position="119"/>
    </location>
</feature>
<evidence type="ECO:0000256" key="2">
    <source>
        <dbReference type="ARBA" id="ARBA00022840"/>
    </source>
</evidence>
<dbReference type="InterPro" id="IPR003593">
    <property type="entry name" value="AAA+_ATPase"/>
</dbReference>
<dbReference type="InterPro" id="IPR011006">
    <property type="entry name" value="CheY-like_superfamily"/>
</dbReference>
<dbReference type="Pfam" id="PF25601">
    <property type="entry name" value="AAA_lid_14"/>
    <property type="match status" value="1"/>
</dbReference>
<dbReference type="PROSITE" id="PS50045">
    <property type="entry name" value="SIGMA54_INTERACT_4"/>
    <property type="match status" value="1"/>
</dbReference>
<dbReference type="InterPro" id="IPR009057">
    <property type="entry name" value="Homeodomain-like_sf"/>
</dbReference>
<keyword evidence="2" id="KW-0067">ATP-binding</keyword>
<dbReference type="SMART" id="SM00382">
    <property type="entry name" value="AAA"/>
    <property type="match status" value="1"/>
</dbReference>
<keyword evidence="4" id="KW-0805">Transcription regulation</keyword>
<dbReference type="SUPFAM" id="SSF52172">
    <property type="entry name" value="CheY-like"/>
    <property type="match status" value="1"/>
</dbReference>
<evidence type="ECO:0000256" key="7">
    <source>
        <dbReference type="ARBA" id="ARBA00023163"/>
    </source>
</evidence>
<evidence type="ECO:0000256" key="8">
    <source>
        <dbReference type="PROSITE-ProRule" id="PRU00169"/>
    </source>
</evidence>
<evidence type="ECO:0000256" key="3">
    <source>
        <dbReference type="ARBA" id="ARBA00023012"/>
    </source>
</evidence>
<comment type="caution">
    <text evidence="11">The sequence shown here is derived from an EMBL/GenBank/DDBJ whole genome shotgun (WGS) entry which is preliminary data.</text>
</comment>
<dbReference type="SMART" id="SM00448">
    <property type="entry name" value="REC"/>
    <property type="match status" value="1"/>
</dbReference>
<dbReference type="FunFam" id="3.40.50.300:FF:000006">
    <property type="entry name" value="DNA-binding transcriptional regulator NtrC"/>
    <property type="match status" value="1"/>
</dbReference>
<name>A0A7W9ZDU8_NOVIT</name>
<evidence type="ECO:0000313" key="12">
    <source>
        <dbReference type="Proteomes" id="UP000544872"/>
    </source>
</evidence>
<evidence type="ECO:0000256" key="6">
    <source>
        <dbReference type="ARBA" id="ARBA00023159"/>
    </source>
</evidence>
<dbReference type="GO" id="GO:0006355">
    <property type="term" value="P:regulation of DNA-templated transcription"/>
    <property type="evidence" value="ECO:0007669"/>
    <property type="project" value="InterPro"/>
</dbReference>
<keyword evidence="7" id="KW-0804">Transcription</keyword>
<dbReference type="Gene3D" id="3.40.50.2300">
    <property type="match status" value="1"/>
</dbReference>
<protein>
    <submittedName>
        <fullName evidence="11">DNA-binding NtrC family response regulator</fullName>
    </submittedName>
</protein>
<dbReference type="InterPro" id="IPR025944">
    <property type="entry name" value="Sigma_54_int_dom_CS"/>
</dbReference>
<dbReference type="PROSITE" id="PS00688">
    <property type="entry name" value="SIGMA54_INTERACT_3"/>
    <property type="match status" value="1"/>
</dbReference>
<keyword evidence="1" id="KW-0547">Nucleotide-binding</keyword>